<dbReference type="AlphaFoldDB" id="A0A2G5CZX7"/>
<protein>
    <submittedName>
        <fullName evidence="1">Uncharacterized protein</fullName>
    </submittedName>
</protein>
<organism evidence="1 2">
    <name type="scientific">Aquilegia coerulea</name>
    <name type="common">Rocky mountain columbine</name>
    <dbReference type="NCBI Taxonomy" id="218851"/>
    <lineage>
        <taxon>Eukaryota</taxon>
        <taxon>Viridiplantae</taxon>
        <taxon>Streptophyta</taxon>
        <taxon>Embryophyta</taxon>
        <taxon>Tracheophyta</taxon>
        <taxon>Spermatophyta</taxon>
        <taxon>Magnoliopsida</taxon>
        <taxon>Ranunculales</taxon>
        <taxon>Ranunculaceae</taxon>
        <taxon>Thalictroideae</taxon>
        <taxon>Aquilegia</taxon>
    </lineage>
</organism>
<dbReference type="OrthoDB" id="5925at2759"/>
<dbReference type="Proteomes" id="UP000230069">
    <property type="component" value="Unassembled WGS sequence"/>
</dbReference>
<dbReference type="EMBL" id="KZ305049">
    <property type="protein sequence ID" value="PIA36821.1"/>
    <property type="molecule type" value="Genomic_DNA"/>
</dbReference>
<gene>
    <name evidence="1" type="ORF">AQUCO_03200060v1</name>
</gene>
<evidence type="ECO:0000313" key="2">
    <source>
        <dbReference type="Proteomes" id="UP000230069"/>
    </source>
</evidence>
<keyword evidence="2" id="KW-1185">Reference proteome</keyword>
<sequence>MAVRGQGTAARPITGSVDFTDTQTSFVEKAEQKCDKLAIKTLKNTSIYISFPKKPSLSWNLPSWKGRYLSKGRMVLIESLLVVSHSSNAAGKHYVKFLLGRH</sequence>
<accession>A0A2G5CZX7</accession>
<evidence type="ECO:0000313" key="1">
    <source>
        <dbReference type="EMBL" id="PIA36821.1"/>
    </source>
</evidence>
<proteinExistence type="predicted"/>
<name>A0A2G5CZX7_AQUCA</name>
<reference evidence="1 2" key="1">
    <citation type="submission" date="2017-09" db="EMBL/GenBank/DDBJ databases">
        <title>WGS assembly of Aquilegia coerulea Goldsmith.</title>
        <authorList>
            <person name="Hodges S."/>
            <person name="Kramer E."/>
            <person name="Nordborg M."/>
            <person name="Tomkins J."/>
            <person name="Borevitz J."/>
            <person name="Derieg N."/>
            <person name="Yan J."/>
            <person name="Mihaltcheva S."/>
            <person name="Hayes R.D."/>
            <person name="Rokhsar D."/>
        </authorList>
    </citation>
    <scope>NUCLEOTIDE SEQUENCE [LARGE SCALE GENOMIC DNA]</scope>
    <source>
        <strain evidence="2">cv. Goldsmith</strain>
    </source>
</reference>
<dbReference type="InParanoid" id="A0A2G5CZX7"/>